<gene>
    <name evidence="1" type="ORF">QJS10_CPA16g00404</name>
</gene>
<keyword evidence="2" id="KW-1185">Reference proteome</keyword>
<name>A0AAV9D2T9_ACOCL</name>
<comment type="caution">
    <text evidence="1">The sequence shown here is derived from an EMBL/GenBank/DDBJ whole genome shotgun (WGS) entry which is preliminary data.</text>
</comment>
<dbReference type="EMBL" id="JAUJYO010000016">
    <property type="protein sequence ID" value="KAK1295164.1"/>
    <property type="molecule type" value="Genomic_DNA"/>
</dbReference>
<evidence type="ECO:0000313" key="1">
    <source>
        <dbReference type="EMBL" id="KAK1295164.1"/>
    </source>
</evidence>
<proteinExistence type="predicted"/>
<evidence type="ECO:0000313" key="2">
    <source>
        <dbReference type="Proteomes" id="UP001180020"/>
    </source>
</evidence>
<protein>
    <submittedName>
        <fullName evidence="1">Uncharacterized protein</fullName>
    </submittedName>
</protein>
<sequence>MSPLRVKVRIRSECFLSVSSCVEATQRRSFPRWCCRIGRLPGKGLPGRGLPDDIASMEYRFPNVPPSPFGVWVRDWVGVELEHLSGVVRA</sequence>
<reference evidence="1" key="1">
    <citation type="journal article" date="2023" name="Nat. Commun.">
        <title>Diploid and tetraploid genomes of Acorus and the evolution of monocots.</title>
        <authorList>
            <person name="Ma L."/>
            <person name="Liu K.W."/>
            <person name="Li Z."/>
            <person name="Hsiao Y.Y."/>
            <person name="Qi Y."/>
            <person name="Fu T."/>
            <person name="Tang G.D."/>
            <person name="Zhang D."/>
            <person name="Sun W.H."/>
            <person name="Liu D.K."/>
            <person name="Li Y."/>
            <person name="Chen G.Z."/>
            <person name="Liu X.D."/>
            <person name="Liao X.Y."/>
            <person name="Jiang Y.T."/>
            <person name="Yu X."/>
            <person name="Hao Y."/>
            <person name="Huang J."/>
            <person name="Zhao X.W."/>
            <person name="Ke S."/>
            <person name="Chen Y.Y."/>
            <person name="Wu W.L."/>
            <person name="Hsu J.L."/>
            <person name="Lin Y.F."/>
            <person name="Huang M.D."/>
            <person name="Li C.Y."/>
            <person name="Huang L."/>
            <person name="Wang Z.W."/>
            <person name="Zhao X."/>
            <person name="Zhong W.Y."/>
            <person name="Peng D.H."/>
            <person name="Ahmad S."/>
            <person name="Lan S."/>
            <person name="Zhang J.S."/>
            <person name="Tsai W.C."/>
            <person name="Van de Peer Y."/>
            <person name="Liu Z.J."/>
        </authorList>
    </citation>
    <scope>NUCLEOTIDE SEQUENCE</scope>
    <source>
        <strain evidence="1">CP</strain>
    </source>
</reference>
<accession>A0AAV9D2T9</accession>
<dbReference type="Proteomes" id="UP001180020">
    <property type="component" value="Unassembled WGS sequence"/>
</dbReference>
<organism evidence="1 2">
    <name type="scientific">Acorus calamus</name>
    <name type="common">Sweet flag</name>
    <dbReference type="NCBI Taxonomy" id="4465"/>
    <lineage>
        <taxon>Eukaryota</taxon>
        <taxon>Viridiplantae</taxon>
        <taxon>Streptophyta</taxon>
        <taxon>Embryophyta</taxon>
        <taxon>Tracheophyta</taxon>
        <taxon>Spermatophyta</taxon>
        <taxon>Magnoliopsida</taxon>
        <taxon>Liliopsida</taxon>
        <taxon>Acoraceae</taxon>
        <taxon>Acorus</taxon>
    </lineage>
</organism>
<reference evidence="1" key="2">
    <citation type="submission" date="2023-06" db="EMBL/GenBank/DDBJ databases">
        <authorList>
            <person name="Ma L."/>
            <person name="Liu K.-W."/>
            <person name="Li Z."/>
            <person name="Hsiao Y.-Y."/>
            <person name="Qi Y."/>
            <person name="Fu T."/>
            <person name="Tang G."/>
            <person name="Zhang D."/>
            <person name="Sun W.-H."/>
            <person name="Liu D.-K."/>
            <person name="Li Y."/>
            <person name="Chen G.-Z."/>
            <person name="Liu X.-D."/>
            <person name="Liao X.-Y."/>
            <person name="Jiang Y.-T."/>
            <person name="Yu X."/>
            <person name="Hao Y."/>
            <person name="Huang J."/>
            <person name="Zhao X.-W."/>
            <person name="Ke S."/>
            <person name="Chen Y.-Y."/>
            <person name="Wu W.-L."/>
            <person name="Hsu J.-L."/>
            <person name="Lin Y.-F."/>
            <person name="Huang M.-D."/>
            <person name="Li C.-Y."/>
            <person name="Huang L."/>
            <person name="Wang Z.-W."/>
            <person name="Zhao X."/>
            <person name="Zhong W.-Y."/>
            <person name="Peng D.-H."/>
            <person name="Ahmad S."/>
            <person name="Lan S."/>
            <person name="Zhang J.-S."/>
            <person name="Tsai W.-C."/>
            <person name="Van De Peer Y."/>
            <person name="Liu Z.-J."/>
        </authorList>
    </citation>
    <scope>NUCLEOTIDE SEQUENCE</scope>
    <source>
        <strain evidence="1">CP</strain>
        <tissue evidence="1">Leaves</tissue>
    </source>
</reference>
<dbReference type="AlphaFoldDB" id="A0AAV9D2T9"/>